<evidence type="ECO:0000256" key="2">
    <source>
        <dbReference type="ARBA" id="ARBA00022741"/>
    </source>
</evidence>
<dbReference type="Gene3D" id="3.30.470.20">
    <property type="entry name" value="ATP-grasp fold, B domain"/>
    <property type="match status" value="1"/>
</dbReference>
<evidence type="ECO:0000313" key="6">
    <source>
        <dbReference type="EMBL" id="PWB09789.1"/>
    </source>
</evidence>
<keyword evidence="7" id="KW-1185">Reference proteome</keyword>
<dbReference type="PANTHER" id="PTHR21621:SF2">
    <property type="entry name" value="COENZYME GAMMA-F420-2:ALPHA-L-GLUTAMATE LIGASE"/>
    <property type="match status" value="1"/>
</dbReference>
<gene>
    <name evidence="6" type="ORF">C5O25_00860</name>
</gene>
<dbReference type="GO" id="GO:0005737">
    <property type="term" value="C:cytoplasm"/>
    <property type="evidence" value="ECO:0007669"/>
    <property type="project" value="TreeGrafter"/>
</dbReference>
<proteinExistence type="predicted"/>
<keyword evidence="2 4" id="KW-0547">Nucleotide-binding</keyword>
<protein>
    <submittedName>
        <fullName evidence="6">RimK family alpha-L-glutamate ligase</fullName>
    </submittedName>
</protein>
<comment type="caution">
    <text evidence="6">The sequence shown here is derived from an EMBL/GenBank/DDBJ whole genome shotgun (WGS) entry which is preliminary data.</text>
</comment>
<dbReference type="NCBIfam" id="TIGR00768">
    <property type="entry name" value="rimK_fam"/>
    <property type="match status" value="1"/>
</dbReference>
<dbReference type="InterPro" id="IPR011761">
    <property type="entry name" value="ATP-grasp"/>
</dbReference>
<evidence type="ECO:0000256" key="3">
    <source>
        <dbReference type="ARBA" id="ARBA00022840"/>
    </source>
</evidence>
<evidence type="ECO:0000313" key="7">
    <source>
        <dbReference type="Proteomes" id="UP000244925"/>
    </source>
</evidence>
<dbReference type="GO" id="GO:0005524">
    <property type="term" value="F:ATP binding"/>
    <property type="evidence" value="ECO:0007669"/>
    <property type="project" value="UniProtKB-UniRule"/>
</dbReference>
<dbReference type="InterPro" id="IPR004666">
    <property type="entry name" value="Rp_bS6_RimK/Lys_biosynth_LsyX"/>
</dbReference>
<keyword evidence="3 4" id="KW-0067">ATP-binding</keyword>
<dbReference type="EMBL" id="PUBV01000001">
    <property type="protein sequence ID" value="PWB09789.1"/>
    <property type="molecule type" value="Genomic_DNA"/>
</dbReference>
<keyword evidence="1" id="KW-0479">Metal-binding</keyword>
<dbReference type="Gene3D" id="3.40.50.20">
    <property type="match status" value="1"/>
</dbReference>
<dbReference type="Proteomes" id="UP000244925">
    <property type="component" value="Unassembled WGS sequence"/>
</dbReference>
<evidence type="ECO:0000256" key="4">
    <source>
        <dbReference type="PROSITE-ProRule" id="PRU00409"/>
    </source>
</evidence>
<organism evidence="6 7">
    <name type="scientific">Paramuribaculum intestinale</name>
    <dbReference type="NCBI Taxonomy" id="2094151"/>
    <lineage>
        <taxon>Bacteria</taxon>
        <taxon>Pseudomonadati</taxon>
        <taxon>Bacteroidota</taxon>
        <taxon>Bacteroidia</taxon>
        <taxon>Bacteroidales</taxon>
        <taxon>Muribaculaceae</taxon>
        <taxon>Paramuribaculum</taxon>
    </lineage>
</organism>
<dbReference type="InterPro" id="IPR013815">
    <property type="entry name" value="ATP_grasp_subdomain_1"/>
</dbReference>
<dbReference type="PANTHER" id="PTHR21621">
    <property type="entry name" value="RIBOSOMAL PROTEIN S6 MODIFICATION PROTEIN"/>
    <property type="match status" value="1"/>
</dbReference>
<accession>A0A2V1IXN5</accession>
<reference evidence="7" key="1">
    <citation type="submission" date="2018-02" db="EMBL/GenBank/DDBJ databases">
        <authorList>
            <person name="Clavel T."/>
            <person name="Strowig T."/>
        </authorList>
    </citation>
    <scope>NUCLEOTIDE SEQUENCE [LARGE SCALE GENOMIC DNA]</scope>
    <source>
        <strain evidence="7">DSM 100764</strain>
    </source>
</reference>
<feature type="domain" description="ATP-grasp" evidence="5">
    <location>
        <begin position="103"/>
        <end position="284"/>
    </location>
</feature>
<name>A0A2V1IXN5_9BACT</name>
<dbReference type="GO" id="GO:0043774">
    <property type="term" value="F:coenzyme F420-2 alpha-glutamyl ligase activity"/>
    <property type="evidence" value="ECO:0007669"/>
    <property type="project" value="TreeGrafter"/>
</dbReference>
<evidence type="ECO:0000259" key="5">
    <source>
        <dbReference type="PROSITE" id="PS50975"/>
    </source>
</evidence>
<dbReference type="Pfam" id="PF08443">
    <property type="entry name" value="RimK"/>
    <property type="match status" value="1"/>
</dbReference>
<dbReference type="Gene3D" id="3.30.1490.20">
    <property type="entry name" value="ATP-grasp fold, A domain"/>
    <property type="match status" value="1"/>
</dbReference>
<dbReference type="AlphaFoldDB" id="A0A2V1IXN5"/>
<dbReference type="SUPFAM" id="SSF56059">
    <property type="entry name" value="Glutathione synthetase ATP-binding domain-like"/>
    <property type="match status" value="1"/>
</dbReference>
<keyword evidence="6" id="KW-0436">Ligase</keyword>
<dbReference type="GO" id="GO:0046872">
    <property type="term" value="F:metal ion binding"/>
    <property type="evidence" value="ECO:0007669"/>
    <property type="project" value="UniProtKB-KW"/>
</dbReference>
<dbReference type="PROSITE" id="PS50975">
    <property type="entry name" value="ATP_GRASP"/>
    <property type="match status" value="1"/>
</dbReference>
<evidence type="ECO:0000256" key="1">
    <source>
        <dbReference type="ARBA" id="ARBA00022723"/>
    </source>
</evidence>
<dbReference type="InterPro" id="IPR013651">
    <property type="entry name" value="ATP-grasp_RimK-type"/>
</dbReference>
<sequence>MPDGLIVFSESTLTKASTAFDWWRAEAQRCGIRLAVAFAEQIQMRYVDGNALTLIGGRQIDTPRFAVMRGYFRDISCHFERLGIPAVNRWISMQESADKILTHQALTAAGLPTPATVYPASALSYDDACEAIGARRFVIKPIEGSCGVNVFLVNSCDEYDHAIKSAGPNAMIQRYIASSSGRDLRVWTVGEHTVGCVMRHSSSSFRSNYAQGGSASVCALSDDAARMAVAAARCLGLEFAGVDLLFTPEGGFTVCEVNGNAGFRTLSAVDRHSPILRRLFEYITDRYVQ</sequence>